<proteinExistence type="predicted"/>
<evidence type="ECO:0000313" key="5">
    <source>
        <dbReference type="Proteomes" id="UP000254771"/>
    </source>
</evidence>
<dbReference type="InterPro" id="IPR006935">
    <property type="entry name" value="Helicase/UvrB_N"/>
</dbReference>
<keyword evidence="5" id="KW-1185">Reference proteome</keyword>
<feature type="domain" description="Helicase ATP-binding" evidence="3">
    <location>
        <begin position="463"/>
        <end position="599"/>
    </location>
</feature>
<gene>
    <name evidence="4" type="ORF">DIZ78_14265</name>
</gene>
<dbReference type="SMART" id="SM00487">
    <property type="entry name" value="DEXDc"/>
    <property type="match status" value="1"/>
</dbReference>
<keyword evidence="1" id="KW-0175">Coiled coil</keyword>
<feature type="region of interest" description="Disordered" evidence="2">
    <location>
        <begin position="630"/>
        <end position="655"/>
    </location>
</feature>
<comment type="caution">
    <text evidence="4">The sequence shown here is derived from an EMBL/GenBank/DDBJ whole genome shotgun (WGS) entry which is preliminary data.</text>
</comment>
<evidence type="ECO:0000256" key="2">
    <source>
        <dbReference type="SAM" id="MobiDB-lite"/>
    </source>
</evidence>
<protein>
    <recommendedName>
        <fullName evidence="3">Helicase ATP-binding domain-containing protein</fullName>
    </recommendedName>
</protein>
<dbReference type="GO" id="GO:0003677">
    <property type="term" value="F:DNA binding"/>
    <property type="evidence" value="ECO:0007669"/>
    <property type="project" value="InterPro"/>
</dbReference>
<evidence type="ECO:0000259" key="3">
    <source>
        <dbReference type="SMART" id="SM00487"/>
    </source>
</evidence>
<dbReference type="GO" id="GO:0005524">
    <property type="term" value="F:ATP binding"/>
    <property type="evidence" value="ECO:0007669"/>
    <property type="project" value="InterPro"/>
</dbReference>
<dbReference type="Gene3D" id="3.40.50.300">
    <property type="entry name" value="P-loop containing nucleotide triphosphate hydrolases"/>
    <property type="match status" value="1"/>
</dbReference>
<evidence type="ECO:0000313" key="4">
    <source>
        <dbReference type="EMBL" id="RDH83660.1"/>
    </source>
</evidence>
<dbReference type="Proteomes" id="UP000254771">
    <property type="component" value="Unassembled WGS sequence"/>
</dbReference>
<reference evidence="4 5" key="1">
    <citation type="journal article" date="2018" name="ISME J.">
        <title>Endosymbiont genomes yield clues of tubeworm success.</title>
        <authorList>
            <person name="Li Y."/>
            <person name="Liles M.R."/>
            <person name="Halanych K.M."/>
        </authorList>
    </citation>
    <scope>NUCLEOTIDE SEQUENCE [LARGE SCALE GENOMIC DNA]</scope>
    <source>
        <strain evidence="4">A1462</strain>
    </source>
</reference>
<dbReference type="SUPFAM" id="SSF52540">
    <property type="entry name" value="P-loop containing nucleoside triphosphate hydrolases"/>
    <property type="match status" value="1"/>
</dbReference>
<feature type="coiled-coil region" evidence="1">
    <location>
        <begin position="6"/>
        <end position="33"/>
    </location>
</feature>
<dbReference type="InterPro" id="IPR027417">
    <property type="entry name" value="P-loop_NTPase"/>
</dbReference>
<organism evidence="4 5">
    <name type="scientific">endosymbiont of Escarpia spicata</name>
    <dbReference type="NCBI Taxonomy" id="2200908"/>
    <lineage>
        <taxon>Bacteria</taxon>
        <taxon>Pseudomonadati</taxon>
        <taxon>Pseudomonadota</taxon>
        <taxon>Gammaproteobacteria</taxon>
        <taxon>sulfur-oxidizing symbionts</taxon>
    </lineage>
</organism>
<name>A0A370DGI3_9GAMM</name>
<dbReference type="Pfam" id="PF04851">
    <property type="entry name" value="ResIII"/>
    <property type="match status" value="1"/>
</dbReference>
<dbReference type="InterPro" id="IPR054347">
    <property type="entry name" value="TOTE_primase"/>
</dbReference>
<accession>A0A370DGI3</accession>
<dbReference type="AlphaFoldDB" id="A0A370DGI3"/>
<dbReference type="InterPro" id="IPR014001">
    <property type="entry name" value="Helicase_ATP-bd"/>
</dbReference>
<dbReference type="GO" id="GO:0016787">
    <property type="term" value="F:hydrolase activity"/>
    <property type="evidence" value="ECO:0007669"/>
    <property type="project" value="InterPro"/>
</dbReference>
<dbReference type="Pfam" id="PF22548">
    <property type="entry name" value="AEP-TOTE"/>
    <property type="match status" value="1"/>
</dbReference>
<evidence type="ECO:0000256" key="1">
    <source>
        <dbReference type="SAM" id="Coils"/>
    </source>
</evidence>
<dbReference type="EMBL" id="QFXE01000018">
    <property type="protein sequence ID" value="RDH83660.1"/>
    <property type="molecule type" value="Genomic_DNA"/>
</dbReference>
<sequence length="655" mass="73182">MEISAREIILRKIAAVEQKITRLQKQQEESETTLRSLRECLALGDDETTHKPKHPAEAPVSAEENLGNCSMHCSTSCIPAVVTPDEKVALFIRLFRGREDVYPKLWQNQKTGKKGYSPACSNEWIHGVCEKPRVKCGECSNQAFLPVTTEVILDHLQGRHIIGVYPILQDDTCRFIAADFDKAAWREDVMAFTETCRRAGVPYAIERSRSGNGAHVWFFFSNLVSAATARKMGSYLITETMARRHQLSMASYDRLFPNQDTLPNGGFGNLIALPLQYHPRQEGNTLFLNDKLEPFPDQWEFLTSLVPIQGEKVEKIAMEATTRGQVTGLQISITEEDIVDASPWLRSPSRKPERIPSTDPIPHQVRGILSQRLYVEKAGLPSPLINQIQRFAAFQNPGFYKKQNLRLSTALTPRVISCAEDHGKHISLPRGCLDDVQALLQEYKSHLEVEDLRNLGDPVDVSFFGELTDAQHQAAKAILEHDNGVIVAPPGFGKTVLGTYLIAARMCSTLILVHRQPLLEQWRSQIGIFLDRDAKSIGQIGGGKRKLTGQIDVAMIQSLSRKETMDDIVAKYGQVTIDDNFAGSEIGRTSVRPKGAHHGWCASMPPSASCFVRTSPLRDKGTIRCWVDRHTAAPRRPPTHHPYADRTDSIQGRST</sequence>